<dbReference type="AlphaFoldDB" id="A0A2G2VSQ3"/>
<feature type="compositionally biased region" description="Polar residues" evidence="1">
    <location>
        <begin position="16"/>
        <end position="44"/>
    </location>
</feature>
<keyword evidence="3" id="KW-1185">Reference proteome</keyword>
<gene>
    <name evidence="2" type="ORF">CQW23_23698</name>
</gene>
<protein>
    <submittedName>
        <fullName evidence="2">Uncharacterized protein</fullName>
    </submittedName>
</protein>
<name>A0A2G2VSQ3_CAPBA</name>
<dbReference type="EMBL" id="MLFT02000010">
    <property type="protein sequence ID" value="PHT35998.1"/>
    <property type="molecule type" value="Genomic_DNA"/>
</dbReference>
<comment type="caution">
    <text evidence="2">The sequence shown here is derived from an EMBL/GenBank/DDBJ whole genome shotgun (WGS) entry which is preliminary data.</text>
</comment>
<reference evidence="3" key="2">
    <citation type="journal article" date="2017" name="J. Anim. Genet.">
        <title>Multiple reference genome sequences of hot pepper reveal the massive evolution of plant disease resistance genes by retroduplication.</title>
        <authorList>
            <person name="Kim S."/>
            <person name="Park J."/>
            <person name="Yeom S.-I."/>
            <person name="Kim Y.-M."/>
            <person name="Seo E."/>
            <person name="Kim K.-T."/>
            <person name="Kim M.-S."/>
            <person name="Lee J.M."/>
            <person name="Cheong K."/>
            <person name="Shin H.-S."/>
            <person name="Kim S.-B."/>
            <person name="Han K."/>
            <person name="Lee J."/>
            <person name="Park M."/>
            <person name="Lee H.-A."/>
            <person name="Lee H.-Y."/>
            <person name="Lee Y."/>
            <person name="Oh S."/>
            <person name="Lee J.H."/>
            <person name="Choi E."/>
            <person name="Choi E."/>
            <person name="Lee S.E."/>
            <person name="Jeon J."/>
            <person name="Kim H."/>
            <person name="Choi G."/>
            <person name="Song H."/>
            <person name="Lee J."/>
            <person name="Lee S.-C."/>
            <person name="Kwon J.-K."/>
            <person name="Lee H.-Y."/>
            <person name="Koo N."/>
            <person name="Hong Y."/>
            <person name="Kim R.W."/>
            <person name="Kang W.-H."/>
            <person name="Huh J.H."/>
            <person name="Kang B.-C."/>
            <person name="Yang T.-J."/>
            <person name="Lee Y.-H."/>
            <person name="Bennetzen J.L."/>
            <person name="Choi D."/>
        </authorList>
    </citation>
    <scope>NUCLEOTIDE SEQUENCE [LARGE SCALE GENOMIC DNA]</scope>
    <source>
        <strain evidence="3">cv. PBC81</strain>
    </source>
</reference>
<evidence type="ECO:0000313" key="3">
    <source>
        <dbReference type="Proteomes" id="UP000224567"/>
    </source>
</evidence>
<evidence type="ECO:0000256" key="1">
    <source>
        <dbReference type="SAM" id="MobiDB-lite"/>
    </source>
</evidence>
<sequence>MDDSYGYPIPPDMLDSSGSRASSVGENSTDGASPVAATSDQSGDLWSEIKSNIAQKKDRMRLGKQRLREARIQAVDF</sequence>
<dbReference type="Proteomes" id="UP000224567">
    <property type="component" value="Unassembled WGS sequence"/>
</dbReference>
<accession>A0A2G2VSQ3</accession>
<feature type="region of interest" description="Disordered" evidence="1">
    <location>
        <begin position="1"/>
        <end position="44"/>
    </location>
</feature>
<evidence type="ECO:0000313" key="2">
    <source>
        <dbReference type="EMBL" id="PHT35998.1"/>
    </source>
</evidence>
<reference evidence="2 3" key="1">
    <citation type="journal article" date="2017" name="Genome Biol.">
        <title>New reference genome sequences of hot pepper reveal the massive evolution of plant disease-resistance genes by retroduplication.</title>
        <authorList>
            <person name="Kim S."/>
            <person name="Park J."/>
            <person name="Yeom S.I."/>
            <person name="Kim Y.M."/>
            <person name="Seo E."/>
            <person name="Kim K.T."/>
            <person name="Kim M.S."/>
            <person name="Lee J.M."/>
            <person name="Cheong K."/>
            <person name="Shin H.S."/>
            <person name="Kim S.B."/>
            <person name="Han K."/>
            <person name="Lee J."/>
            <person name="Park M."/>
            <person name="Lee H.A."/>
            <person name="Lee H.Y."/>
            <person name="Lee Y."/>
            <person name="Oh S."/>
            <person name="Lee J.H."/>
            <person name="Choi E."/>
            <person name="Choi E."/>
            <person name="Lee S.E."/>
            <person name="Jeon J."/>
            <person name="Kim H."/>
            <person name="Choi G."/>
            <person name="Song H."/>
            <person name="Lee J."/>
            <person name="Lee S.C."/>
            <person name="Kwon J.K."/>
            <person name="Lee H.Y."/>
            <person name="Koo N."/>
            <person name="Hong Y."/>
            <person name="Kim R.W."/>
            <person name="Kang W.H."/>
            <person name="Huh J.H."/>
            <person name="Kang B.C."/>
            <person name="Yang T.J."/>
            <person name="Lee Y.H."/>
            <person name="Bennetzen J.L."/>
            <person name="Choi D."/>
        </authorList>
    </citation>
    <scope>NUCLEOTIDE SEQUENCE [LARGE SCALE GENOMIC DNA]</scope>
    <source>
        <strain evidence="3">cv. PBC81</strain>
    </source>
</reference>
<proteinExistence type="predicted"/>
<dbReference type="STRING" id="33114.A0A2G2VSQ3"/>
<organism evidence="2 3">
    <name type="scientific">Capsicum baccatum</name>
    <name type="common">Peruvian pepper</name>
    <dbReference type="NCBI Taxonomy" id="33114"/>
    <lineage>
        <taxon>Eukaryota</taxon>
        <taxon>Viridiplantae</taxon>
        <taxon>Streptophyta</taxon>
        <taxon>Embryophyta</taxon>
        <taxon>Tracheophyta</taxon>
        <taxon>Spermatophyta</taxon>
        <taxon>Magnoliopsida</taxon>
        <taxon>eudicotyledons</taxon>
        <taxon>Gunneridae</taxon>
        <taxon>Pentapetalae</taxon>
        <taxon>asterids</taxon>
        <taxon>lamiids</taxon>
        <taxon>Solanales</taxon>
        <taxon>Solanaceae</taxon>
        <taxon>Solanoideae</taxon>
        <taxon>Capsiceae</taxon>
        <taxon>Capsicum</taxon>
    </lineage>
</organism>